<dbReference type="EMBL" id="CP034298">
    <property type="protein sequence ID" value="QHH09745.1"/>
    <property type="molecule type" value="Genomic_DNA"/>
</dbReference>
<dbReference type="RefSeq" id="WP_025634738.1">
    <property type="nucleotide sequence ID" value="NZ_CP034298.1"/>
</dbReference>
<feature type="transmembrane region" description="Helical" evidence="1">
    <location>
        <begin position="7"/>
        <end position="25"/>
    </location>
</feature>
<evidence type="ECO:0000313" key="3">
    <source>
        <dbReference type="EMBL" id="QHH09745.1"/>
    </source>
</evidence>
<dbReference type="AlphaFoldDB" id="A0A7Z2RLC8"/>
<proteinExistence type="predicted"/>
<protein>
    <submittedName>
        <fullName evidence="2">Uncharacterized protein</fullName>
    </submittedName>
</protein>
<gene>
    <name evidence="3" type="ORF">EHC69_10380</name>
    <name evidence="2" type="ORF">I7278_26315</name>
</gene>
<feature type="transmembrane region" description="Helical" evidence="1">
    <location>
        <begin position="81"/>
        <end position="101"/>
    </location>
</feature>
<name>A0A7Z2RLC8_VIBPH</name>
<reference evidence="3 4" key="2">
    <citation type="submission" date="2018-12" db="EMBL/GenBank/DDBJ databases">
        <title>Genomic insights into the evolutionary origins and pathogenicity of five Vibrio parahaemolyticus strains isolated from the shrimp with acute hepatopancreatic necrosis disease (AHPND).</title>
        <authorList>
            <person name="Yang Q."/>
            <person name="Dong X."/>
            <person name="Xie G."/>
            <person name="Fu S."/>
            <person name="Zou P."/>
            <person name="Sun J."/>
            <person name="Wang Y."/>
            <person name="Huang J."/>
        </authorList>
    </citation>
    <scope>NUCLEOTIDE SEQUENCE [LARGE SCALE GENOMIC DNA]</scope>
    <source>
        <strain evidence="3 4">20160303005-1</strain>
    </source>
</reference>
<organism evidence="2">
    <name type="scientific">Vibrio parahaemolyticus</name>
    <dbReference type="NCBI Taxonomy" id="670"/>
    <lineage>
        <taxon>Bacteria</taxon>
        <taxon>Pseudomonadati</taxon>
        <taxon>Pseudomonadota</taxon>
        <taxon>Gammaproteobacteria</taxon>
        <taxon>Vibrionales</taxon>
        <taxon>Vibrionaceae</taxon>
        <taxon>Vibrio</taxon>
    </lineage>
</organism>
<feature type="transmembrane region" description="Helical" evidence="1">
    <location>
        <begin position="52"/>
        <end position="69"/>
    </location>
</feature>
<dbReference type="Proteomes" id="UP000856022">
    <property type="component" value="Unassembled WGS sequence"/>
</dbReference>
<keyword evidence="1" id="KW-0812">Transmembrane</keyword>
<dbReference type="EMBL" id="DACQKT010000037">
    <property type="protein sequence ID" value="HAS6680285.1"/>
    <property type="molecule type" value="Genomic_DNA"/>
</dbReference>
<evidence type="ECO:0000313" key="4">
    <source>
        <dbReference type="Proteomes" id="UP000464718"/>
    </source>
</evidence>
<dbReference type="Proteomes" id="UP000464718">
    <property type="component" value="Chromosome i"/>
</dbReference>
<reference evidence="2" key="3">
    <citation type="submission" date="2019-12" db="EMBL/GenBank/DDBJ databases">
        <authorList>
            <consortium name="NCBI Pathogen Detection Project"/>
        </authorList>
    </citation>
    <scope>NUCLEOTIDE SEQUENCE</scope>
    <source>
        <strain evidence="2">1930</strain>
    </source>
</reference>
<accession>A0A7Z2RLC8</accession>
<evidence type="ECO:0000256" key="1">
    <source>
        <dbReference type="SAM" id="Phobius"/>
    </source>
</evidence>
<sequence length="251" mass="28148">MEKVKSWILVPLLGVLNLVVGYFITKFLDSFMSGDVSKITEIPISSVHWSRYLPAILIGIAVSILLFYLCKNLNATKLTKYLAYMGSSLVVIGVFLSGTWYKDPIYTFFLPEDDYYTAEKTNFVSSNGTLVAWSDKCVQSGRVMYCYVNLKNISDKDQRVSIDTGSTYVITGEKAHVRVSTYGKLGNQDGQRLWDSIVAPSQLTVTYGLKFELPEPTTFETIPNLRVGLKNGRYEDLFSMANRPLVNVAGH</sequence>
<keyword evidence="1" id="KW-1133">Transmembrane helix</keyword>
<keyword evidence="1" id="KW-0472">Membrane</keyword>
<evidence type="ECO:0000313" key="2">
    <source>
        <dbReference type="EMBL" id="HAS6680285.1"/>
    </source>
</evidence>
<reference evidence="2" key="1">
    <citation type="journal article" date="2018" name="Genome Biol.">
        <title>SKESA: strategic k-mer extension for scrupulous assemblies.</title>
        <authorList>
            <person name="Souvorov A."/>
            <person name="Agarwala R."/>
            <person name="Lipman D.J."/>
        </authorList>
    </citation>
    <scope>NUCLEOTIDE SEQUENCE</scope>
    <source>
        <strain evidence="2">1930</strain>
    </source>
</reference>